<comment type="caution">
    <text evidence="1">The sequence shown here is derived from an EMBL/GenBank/DDBJ whole genome shotgun (WGS) entry which is preliminary data.</text>
</comment>
<name>A0A4R7BD11_9NEIS</name>
<accession>A0A4R7BD11</accession>
<keyword evidence="2" id="KW-1185">Reference proteome</keyword>
<gene>
    <name evidence="1" type="ORF">DFP86_103170</name>
</gene>
<dbReference type="EMBL" id="SNZP01000003">
    <property type="protein sequence ID" value="TDR81517.1"/>
    <property type="molecule type" value="Genomic_DNA"/>
</dbReference>
<sequence>MLYIECAWDGKNKALEINNEECKKIISVLKDNDNVTIIPSANKSDRYDIYLEDGKYIVKKQGILAKFHQQTFAEAIENKLNDNKEKTVDLFKGVVKYQGYMDAFKNIADAIVIKNDSNDQFAKIKEMDDLCKSFANQSNQALFLRDLEEIKLKVEIAKIVTFIEKTQDTLTNNFLYNGNNISFRLGAMLSYSSGHFLKNMLVKVKDNALRELNLMKNKCLGEKSSEEIIHKINEASIAASATIEKKFKRVTASLESFMNSNQDNLGTHQLPPLSEWPQSQAGNMRMLFDALRTTAELLEKKPYILNLPINAPKFSTKMKKFEKLNELYKYMMDIDIAKYPASGIKKELAEQIKDCQIFFEKNYFISSGPRTQVLKSLYLGIEAFQYPPIAGRRAVAKSSV</sequence>
<evidence type="ECO:0000313" key="1">
    <source>
        <dbReference type="EMBL" id="TDR81517.1"/>
    </source>
</evidence>
<evidence type="ECO:0000313" key="2">
    <source>
        <dbReference type="Proteomes" id="UP000295611"/>
    </source>
</evidence>
<organism evidence="1 2">
    <name type="scientific">Paludibacterium purpuratum</name>
    <dbReference type="NCBI Taxonomy" id="1144873"/>
    <lineage>
        <taxon>Bacteria</taxon>
        <taxon>Pseudomonadati</taxon>
        <taxon>Pseudomonadota</taxon>
        <taxon>Betaproteobacteria</taxon>
        <taxon>Neisseriales</taxon>
        <taxon>Chromobacteriaceae</taxon>
        <taxon>Paludibacterium</taxon>
    </lineage>
</organism>
<protein>
    <submittedName>
        <fullName evidence="1">Uncharacterized protein</fullName>
    </submittedName>
</protein>
<reference evidence="1 2" key="1">
    <citation type="submission" date="2019-03" db="EMBL/GenBank/DDBJ databases">
        <title>Genomic Encyclopedia of Type Strains, Phase III (KMG-III): the genomes of soil and plant-associated and newly described type strains.</title>
        <authorList>
            <person name="Whitman W."/>
        </authorList>
    </citation>
    <scope>NUCLEOTIDE SEQUENCE [LARGE SCALE GENOMIC DNA]</scope>
    <source>
        <strain evidence="1 2">CECT 8976</strain>
    </source>
</reference>
<proteinExistence type="predicted"/>
<dbReference type="AlphaFoldDB" id="A0A4R7BD11"/>
<dbReference type="Proteomes" id="UP000295611">
    <property type="component" value="Unassembled WGS sequence"/>
</dbReference>